<dbReference type="CDD" id="cd06260">
    <property type="entry name" value="DUF820-like"/>
    <property type="match status" value="1"/>
</dbReference>
<evidence type="ECO:0000313" key="2">
    <source>
        <dbReference type="EMBL" id="ACY99182.1"/>
    </source>
</evidence>
<protein>
    <recommendedName>
        <fullName evidence="1">Putative restriction endonuclease domain-containing protein</fullName>
    </recommendedName>
</protein>
<dbReference type="SUPFAM" id="SSF52980">
    <property type="entry name" value="Restriction endonuclease-like"/>
    <property type="match status" value="1"/>
</dbReference>
<proteinExistence type="predicted"/>
<dbReference type="OrthoDB" id="4537149at2"/>
<dbReference type="EMBL" id="CP001738">
    <property type="protein sequence ID" value="ACY99182.1"/>
    <property type="molecule type" value="Genomic_DNA"/>
</dbReference>
<dbReference type="InterPro" id="IPR011335">
    <property type="entry name" value="Restrct_endonuc-II-like"/>
</dbReference>
<dbReference type="InterPro" id="IPR008538">
    <property type="entry name" value="Uma2"/>
</dbReference>
<sequence length="218" mass="24673">MSIATVSEHQVVLPDTAYAMWQRGELRDFLSLPHDHTRLEIIGGKIVVSPAPRAGHGRIVRGIYNAFRDAQVADRQFPWDCAPLLDLNMTETSEGYCPDLMVMRAEVLAALEDADDRHAHPDHVEMVVEVTSPSNAGNDREPAERDAVSKWNGYARAEIPYYLLIDRDPKAPLITLYSIPDPAVGAYLHKETWEFGQTIVLEHFGVEIDTRDWRPWND</sequence>
<dbReference type="eggNOG" id="COG4636">
    <property type="taxonomic scope" value="Bacteria"/>
</dbReference>
<keyword evidence="3" id="KW-1185">Reference proteome</keyword>
<accession>D1ACC3</accession>
<dbReference type="InterPro" id="IPR012296">
    <property type="entry name" value="Nuclease_put_TT1808"/>
</dbReference>
<evidence type="ECO:0000259" key="1">
    <source>
        <dbReference type="Pfam" id="PF05685"/>
    </source>
</evidence>
<dbReference type="KEGG" id="tcu:Tcur_3648"/>
<reference evidence="2 3" key="1">
    <citation type="journal article" date="2011" name="Stand. Genomic Sci.">
        <title>Complete genome sequence of Thermomonospora curvata type strain (B9).</title>
        <authorList>
            <person name="Chertkov O."/>
            <person name="Sikorski J."/>
            <person name="Nolan M."/>
            <person name="Lapidus A."/>
            <person name="Lucas S."/>
            <person name="Del Rio T.G."/>
            <person name="Tice H."/>
            <person name="Cheng J.F."/>
            <person name="Goodwin L."/>
            <person name="Pitluck S."/>
            <person name="Liolios K."/>
            <person name="Ivanova N."/>
            <person name="Mavromatis K."/>
            <person name="Mikhailova N."/>
            <person name="Ovchinnikova G."/>
            <person name="Pati A."/>
            <person name="Chen A."/>
            <person name="Palaniappan K."/>
            <person name="Djao O.D."/>
            <person name="Land M."/>
            <person name="Hauser L."/>
            <person name="Chang Y.J."/>
            <person name="Jeffries C.D."/>
            <person name="Brettin T."/>
            <person name="Han C."/>
            <person name="Detter J.C."/>
            <person name="Rohde M."/>
            <person name="Goker M."/>
            <person name="Woyke T."/>
            <person name="Bristow J."/>
            <person name="Eisen J.A."/>
            <person name="Markowitz V."/>
            <person name="Hugenholtz P."/>
            <person name="Klenk H.P."/>
            <person name="Kyrpides N.C."/>
        </authorList>
    </citation>
    <scope>NUCLEOTIDE SEQUENCE [LARGE SCALE GENOMIC DNA]</scope>
    <source>
        <strain evidence="3">ATCC 19995 / DSM 43183 / JCM 3096 / KCTC 9072 / NBRC 15933 / NCIMB 10081 / Henssen B9</strain>
    </source>
</reference>
<dbReference type="AlphaFoldDB" id="D1ACC3"/>
<dbReference type="Proteomes" id="UP000001918">
    <property type="component" value="Chromosome"/>
</dbReference>
<dbReference type="Gene3D" id="3.90.1570.10">
    <property type="entry name" value="tt1808, chain A"/>
    <property type="match status" value="1"/>
</dbReference>
<gene>
    <name evidence="2" type="ordered locus">Tcur_3648</name>
</gene>
<name>D1ACC3_THECD</name>
<dbReference type="RefSeq" id="WP_012853966.1">
    <property type="nucleotide sequence ID" value="NC_013510.1"/>
</dbReference>
<dbReference type="PANTHER" id="PTHR35400:SF3">
    <property type="entry name" value="SLL1072 PROTEIN"/>
    <property type="match status" value="1"/>
</dbReference>
<dbReference type="Pfam" id="PF05685">
    <property type="entry name" value="Uma2"/>
    <property type="match status" value="1"/>
</dbReference>
<dbReference type="STRING" id="471852.Tcur_3648"/>
<organism evidence="2 3">
    <name type="scientific">Thermomonospora curvata (strain ATCC 19995 / DSM 43183 / JCM 3096 / KCTC 9072 / NBRC 15933 / NCIMB 10081 / Henssen B9)</name>
    <dbReference type="NCBI Taxonomy" id="471852"/>
    <lineage>
        <taxon>Bacteria</taxon>
        <taxon>Bacillati</taxon>
        <taxon>Actinomycetota</taxon>
        <taxon>Actinomycetes</taxon>
        <taxon>Streptosporangiales</taxon>
        <taxon>Thermomonosporaceae</taxon>
        <taxon>Thermomonospora</taxon>
    </lineage>
</organism>
<dbReference type="PANTHER" id="PTHR35400">
    <property type="entry name" value="SLR1083 PROTEIN"/>
    <property type="match status" value="1"/>
</dbReference>
<dbReference type="HOGENOM" id="CLU_076312_4_1_11"/>
<feature type="domain" description="Putative restriction endonuclease" evidence="1">
    <location>
        <begin position="27"/>
        <end position="204"/>
    </location>
</feature>
<evidence type="ECO:0000313" key="3">
    <source>
        <dbReference type="Proteomes" id="UP000001918"/>
    </source>
</evidence>